<organism evidence="2 3">
    <name type="scientific">Candidatus Halobonum tyrrellensis G22</name>
    <dbReference type="NCBI Taxonomy" id="1324957"/>
    <lineage>
        <taxon>Archaea</taxon>
        <taxon>Methanobacteriati</taxon>
        <taxon>Methanobacteriota</taxon>
        <taxon>Stenosarchaea group</taxon>
        <taxon>Halobacteria</taxon>
        <taxon>Halobacteriales</taxon>
        <taxon>Haloferacaceae</taxon>
        <taxon>Candidatus Halobonum</taxon>
    </lineage>
</organism>
<dbReference type="EMBL" id="ASGZ01000055">
    <property type="protein sequence ID" value="ESP87592.1"/>
    <property type="molecule type" value="Genomic_DNA"/>
</dbReference>
<dbReference type="RefSeq" id="WP_023395203.1">
    <property type="nucleotide sequence ID" value="NZ_ASGZ01000055.1"/>
</dbReference>
<keyword evidence="1" id="KW-1133">Transmembrane helix</keyword>
<feature type="transmembrane region" description="Helical" evidence="1">
    <location>
        <begin position="126"/>
        <end position="148"/>
    </location>
</feature>
<feature type="transmembrane region" description="Helical" evidence="1">
    <location>
        <begin position="97"/>
        <end position="120"/>
    </location>
</feature>
<keyword evidence="1" id="KW-0812">Transmembrane</keyword>
<keyword evidence="3" id="KW-1185">Reference proteome</keyword>
<evidence type="ECO:0000313" key="3">
    <source>
        <dbReference type="Proteomes" id="UP000017840"/>
    </source>
</evidence>
<evidence type="ECO:0000256" key="1">
    <source>
        <dbReference type="SAM" id="Phobius"/>
    </source>
</evidence>
<proteinExistence type="predicted"/>
<reference evidence="2 3" key="1">
    <citation type="journal article" date="2013" name="Genome Announc.">
        <title>Draft Genome Sequence of 'Candidatus Halobonum tyrrellensis' Strain G22, Isolated from the Hypersaline Waters of Lake Tyrrell, Australia.</title>
        <authorList>
            <person name="Ugalde J.A."/>
            <person name="Narasingarao P."/>
            <person name="Kuo S."/>
            <person name="Podell S."/>
            <person name="Allen E.E."/>
        </authorList>
    </citation>
    <scope>NUCLEOTIDE SEQUENCE [LARGE SCALE GENOMIC DNA]</scope>
    <source>
        <strain evidence="2 3">G22</strain>
    </source>
</reference>
<dbReference type="AlphaFoldDB" id="V4IWM8"/>
<accession>V4IWM8</accession>
<feature type="transmembrane region" description="Helical" evidence="1">
    <location>
        <begin position="17"/>
        <end position="34"/>
    </location>
</feature>
<name>V4IWM8_9EURY</name>
<keyword evidence="1" id="KW-0472">Membrane</keyword>
<dbReference type="Proteomes" id="UP000017840">
    <property type="component" value="Unassembled WGS sequence"/>
</dbReference>
<comment type="caution">
    <text evidence="2">The sequence shown here is derived from an EMBL/GenBank/DDBJ whole genome shotgun (WGS) entry which is preliminary data.</text>
</comment>
<sequence>MSAVPASFSSRTLLRDWVAAAAVLGGLYALAYGVQFQPLQVPGYLLLVGFDAVEFVLPEFGSSTAYDLGFACYLGVLAALAAVGASAARARGATGPLVGVGAGLAAVGTLALLLGAVVYLPVGGTPLAIVAGTGLVLALAGAGVAFGLGRSRST</sequence>
<evidence type="ECO:0000313" key="2">
    <source>
        <dbReference type="EMBL" id="ESP87592.1"/>
    </source>
</evidence>
<protein>
    <submittedName>
        <fullName evidence="2">Uncharacterized protein</fullName>
    </submittedName>
</protein>
<dbReference type="eggNOG" id="ENOG502N64R">
    <property type="taxonomic scope" value="Archaea"/>
</dbReference>
<feature type="transmembrane region" description="Helical" evidence="1">
    <location>
        <begin position="64"/>
        <end position="85"/>
    </location>
</feature>
<dbReference type="OrthoDB" id="293663at2157"/>
<gene>
    <name evidence="2" type="ORF">K933_13142</name>
</gene>